<protein>
    <submittedName>
        <fullName evidence="1">Uncharacterized protein</fullName>
    </submittedName>
</protein>
<dbReference type="AlphaFoldDB" id="A0A382IG70"/>
<name>A0A382IG70_9ZZZZ</name>
<organism evidence="1">
    <name type="scientific">marine metagenome</name>
    <dbReference type="NCBI Taxonomy" id="408172"/>
    <lineage>
        <taxon>unclassified sequences</taxon>
        <taxon>metagenomes</taxon>
        <taxon>ecological metagenomes</taxon>
    </lineage>
</organism>
<proteinExistence type="predicted"/>
<dbReference type="EMBL" id="UINC01067162">
    <property type="protein sequence ID" value="SVB98568.1"/>
    <property type="molecule type" value="Genomic_DNA"/>
</dbReference>
<gene>
    <name evidence="1" type="ORF">METZ01_LOCUS251422</name>
</gene>
<reference evidence="1" key="1">
    <citation type="submission" date="2018-05" db="EMBL/GenBank/DDBJ databases">
        <authorList>
            <person name="Lanie J.A."/>
            <person name="Ng W.-L."/>
            <person name="Kazmierczak K.M."/>
            <person name="Andrzejewski T.M."/>
            <person name="Davidsen T.M."/>
            <person name="Wayne K.J."/>
            <person name="Tettelin H."/>
            <person name="Glass J.I."/>
            <person name="Rusch D."/>
            <person name="Podicherti R."/>
            <person name="Tsui H.-C.T."/>
            <person name="Winkler M.E."/>
        </authorList>
    </citation>
    <scope>NUCLEOTIDE SEQUENCE</scope>
</reference>
<accession>A0A382IG70</accession>
<sequence>MKDPVTHVRPLSNRISAALITLFVISFAVLADAHVESPSDYPVVIEFCAGSNELTNRFFTRYH</sequence>
<evidence type="ECO:0000313" key="1">
    <source>
        <dbReference type="EMBL" id="SVB98568.1"/>
    </source>
</evidence>